<dbReference type="InterPro" id="IPR049012">
    <property type="entry name" value="Mutator_transp_dom"/>
</dbReference>
<dbReference type="EMBL" id="CARXXK010000002">
    <property type="protein sequence ID" value="CAI6354257.1"/>
    <property type="molecule type" value="Genomic_DNA"/>
</dbReference>
<gene>
    <name evidence="2" type="ORF">MEUPH1_LOCUS10281</name>
</gene>
<dbReference type="Proteomes" id="UP001160148">
    <property type="component" value="Unassembled WGS sequence"/>
</dbReference>
<keyword evidence="3" id="KW-1185">Reference proteome</keyword>
<dbReference type="AlphaFoldDB" id="A0AAV0WEX3"/>
<sequence>MEADGIAEGFLKSIELHGLKFNRLIGDGDSSITKRLREVIPYGPTRLVEKIECSNYLLRNFGTKISAISINTKYPALMRNFIKIHIKKFPIAIRKAIEYRTNLKAPQHVKISGLVLDISNSFYHILGQHNKWDEYFCNNKQKISENLVPAAFNCGLMSEFKLVAQRLIDNATSLLHDVTNNICEQFNSVINKFIAGKRINFSQMNSYNRYSCKSLTLVECFLDMHKNITNNSPDRHT</sequence>
<evidence type="ECO:0000259" key="1">
    <source>
        <dbReference type="Pfam" id="PF20700"/>
    </source>
</evidence>
<protein>
    <recommendedName>
        <fullName evidence="1">Mutator-like transposase domain-containing protein</fullName>
    </recommendedName>
</protein>
<feature type="domain" description="Mutator-like transposase" evidence="1">
    <location>
        <begin position="1"/>
        <end position="131"/>
    </location>
</feature>
<organism evidence="2 3">
    <name type="scientific">Macrosiphum euphorbiae</name>
    <name type="common">potato aphid</name>
    <dbReference type="NCBI Taxonomy" id="13131"/>
    <lineage>
        <taxon>Eukaryota</taxon>
        <taxon>Metazoa</taxon>
        <taxon>Ecdysozoa</taxon>
        <taxon>Arthropoda</taxon>
        <taxon>Hexapoda</taxon>
        <taxon>Insecta</taxon>
        <taxon>Pterygota</taxon>
        <taxon>Neoptera</taxon>
        <taxon>Paraneoptera</taxon>
        <taxon>Hemiptera</taxon>
        <taxon>Sternorrhyncha</taxon>
        <taxon>Aphidomorpha</taxon>
        <taxon>Aphidoidea</taxon>
        <taxon>Aphididae</taxon>
        <taxon>Macrosiphini</taxon>
        <taxon>Macrosiphum</taxon>
    </lineage>
</organism>
<evidence type="ECO:0000313" key="3">
    <source>
        <dbReference type="Proteomes" id="UP001160148"/>
    </source>
</evidence>
<accession>A0AAV0WEX3</accession>
<reference evidence="2 3" key="1">
    <citation type="submission" date="2023-01" db="EMBL/GenBank/DDBJ databases">
        <authorList>
            <person name="Whitehead M."/>
        </authorList>
    </citation>
    <scope>NUCLEOTIDE SEQUENCE [LARGE SCALE GENOMIC DNA]</scope>
</reference>
<proteinExistence type="predicted"/>
<evidence type="ECO:0000313" key="2">
    <source>
        <dbReference type="EMBL" id="CAI6354257.1"/>
    </source>
</evidence>
<comment type="caution">
    <text evidence="2">The sequence shown here is derived from an EMBL/GenBank/DDBJ whole genome shotgun (WGS) entry which is preliminary data.</text>
</comment>
<dbReference type="Pfam" id="PF20700">
    <property type="entry name" value="Mutator"/>
    <property type="match status" value="1"/>
</dbReference>
<name>A0AAV0WEX3_9HEMI</name>